<proteinExistence type="inferred from homology"/>
<name>A0AA38X5T9_9EURO</name>
<dbReference type="InterPro" id="IPR001920">
    <property type="entry name" value="Asp/Glu_race"/>
</dbReference>
<comment type="caution">
    <text evidence="2">The sequence shown here is derived from an EMBL/GenBank/DDBJ whole genome shotgun (WGS) entry which is preliminary data.</text>
</comment>
<dbReference type="PANTHER" id="PTHR28047:SF5">
    <property type="entry name" value="PROTEIN DCG1"/>
    <property type="match status" value="1"/>
</dbReference>
<dbReference type="InterPro" id="IPR053714">
    <property type="entry name" value="Iso_Racemase_Enz_sf"/>
</dbReference>
<comment type="similarity">
    <text evidence="1">Belongs to the HyuE racemase family.</text>
</comment>
<accession>A0AA38X5T9</accession>
<evidence type="ECO:0000313" key="3">
    <source>
        <dbReference type="Proteomes" id="UP001172673"/>
    </source>
</evidence>
<evidence type="ECO:0000256" key="1">
    <source>
        <dbReference type="ARBA" id="ARBA00038414"/>
    </source>
</evidence>
<dbReference type="GO" id="GO:0047661">
    <property type="term" value="F:amino-acid racemase activity"/>
    <property type="evidence" value="ECO:0007669"/>
    <property type="project" value="InterPro"/>
</dbReference>
<sequence>MGSETPCSIHLLTPVVTEGLRTLDELDIFKSPGTQLTHSILRTGPPSIECEVDQALAVPGTIKQAIKAERNGASAVIIDCMGDPGLRPAREAVTIPVLGPAETSMHLAAMLGQKFCIVTVLESVRPMMMNNVRLYGVQEKLASIRVVDIPVLEIHQRGDEVQEALAGEALAAVEQDGADVIILGCTGFLGCADKIRKRLLVAKYDVPVIDPIPATFCMAEALVRSGLSHSKKAYPYFREKAFVGYEISRV</sequence>
<evidence type="ECO:0008006" key="4">
    <source>
        <dbReference type="Google" id="ProtNLM"/>
    </source>
</evidence>
<organism evidence="2 3">
    <name type="scientific">Cladophialophora chaetospira</name>
    <dbReference type="NCBI Taxonomy" id="386627"/>
    <lineage>
        <taxon>Eukaryota</taxon>
        <taxon>Fungi</taxon>
        <taxon>Dikarya</taxon>
        <taxon>Ascomycota</taxon>
        <taxon>Pezizomycotina</taxon>
        <taxon>Eurotiomycetes</taxon>
        <taxon>Chaetothyriomycetidae</taxon>
        <taxon>Chaetothyriales</taxon>
        <taxon>Herpotrichiellaceae</taxon>
        <taxon>Cladophialophora</taxon>
    </lineage>
</organism>
<dbReference type="Proteomes" id="UP001172673">
    <property type="component" value="Unassembled WGS sequence"/>
</dbReference>
<keyword evidence="3" id="KW-1185">Reference proteome</keyword>
<dbReference type="InterPro" id="IPR052186">
    <property type="entry name" value="Hydantoin_racemase-like"/>
</dbReference>
<evidence type="ECO:0000313" key="2">
    <source>
        <dbReference type="EMBL" id="KAJ9607393.1"/>
    </source>
</evidence>
<dbReference type="SUPFAM" id="SSF53681">
    <property type="entry name" value="Aspartate/glutamate racemase"/>
    <property type="match status" value="1"/>
</dbReference>
<gene>
    <name evidence="2" type="ORF">H2200_008466</name>
</gene>
<protein>
    <recommendedName>
        <fullName evidence="4">Hydrogenase expression protein HupH</fullName>
    </recommendedName>
</protein>
<dbReference type="Pfam" id="PF01177">
    <property type="entry name" value="Asp_Glu_race"/>
    <property type="match status" value="1"/>
</dbReference>
<dbReference type="AlphaFoldDB" id="A0AA38X5T9"/>
<dbReference type="PANTHER" id="PTHR28047">
    <property type="entry name" value="PROTEIN DCG1"/>
    <property type="match status" value="1"/>
</dbReference>
<reference evidence="2" key="1">
    <citation type="submission" date="2022-10" db="EMBL/GenBank/DDBJ databases">
        <title>Culturing micro-colonial fungi from biological soil crusts in the Mojave desert and describing Neophaeococcomyces mojavensis, and introducing the new genera and species Taxawa tesnikishii.</title>
        <authorList>
            <person name="Kurbessoian T."/>
            <person name="Stajich J.E."/>
        </authorList>
    </citation>
    <scope>NUCLEOTIDE SEQUENCE</scope>
    <source>
        <strain evidence="2">TK_41</strain>
    </source>
</reference>
<dbReference type="InterPro" id="IPR015942">
    <property type="entry name" value="Asp/Glu/hydantoin_racemase"/>
</dbReference>
<dbReference type="Gene3D" id="3.40.50.12500">
    <property type="match status" value="1"/>
</dbReference>
<dbReference type="EMBL" id="JAPDRK010000012">
    <property type="protein sequence ID" value="KAJ9607393.1"/>
    <property type="molecule type" value="Genomic_DNA"/>
</dbReference>